<dbReference type="SUPFAM" id="SSF82866">
    <property type="entry name" value="Multidrug efflux transporter AcrB transmembrane domain"/>
    <property type="match status" value="2"/>
</dbReference>
<dbReference type="Gene3D" id="3.30.2090.10">
    <property type="entry name" value="Multidrug efflux transporter AcrB TolC docking domain, DN and DC subdomains"/>
    <property type="match status" value="2"/>
</dbReference>
<gene>
    <name evidence="2" type="primary">swrC</name>
    <name evidence="3" type="ORF">DXC39_22585</name>
    <name evidence="2" type="ORF">ERS852407_01228</name>
</gene>
<dbReference type="GO" id="GO:0042910">
    <property type="term" value="F:xenobiotic transmembrane transporter activity"/>
    <property type="evidence" value="ECO:0007669"/>
    <property type="project" value="TreeGrafter"/>
</dbReference>
<dbReference type="PANTHER" id="PTHR32063:SF0">
    <property type="entry name" value="SWARMING MOTILITY PROTEIN SWRC"/>
    <property type="match status" value="1"/>
</dbReference>
<dbReference type="Proteomes" id="UP000095651">
    <property type="component" value="Unassembled WGS sequence"/>
</dbReference>
<feature type="transmembrane region" description="Helical" evidence="1">
    <location>
        <begin position="426"/>
        <end position="447"/>
    </location>
</feature>
<dbReference type="Gene3D" id="3.30.70.1320">
    <property type="entry name" value="Multidrug efflux transporter AcrB pore domain like"/>
    <property type="match status" value="1"/>
</dbReference>
<dbReference type="Pfam" id="PF00873">
    <property type="entry name" value="ACR_tran"/>
    <property type="match status" value="1"/>
</dbReference>
<dbReference type="Gene3D" id="3.30.70.1430">
    <property type="entry name" value="Multidrug efflux transporter AcrB pore domain"/>
    <property type="match status" value="2"/>
</dbReference>
<dbReference type="GO" id="GO:0005886">
    <property type="term" value="C:plasma membrane"/>
    <property type="evidence" value="ECO:0007669"/>
    <property type="project" value="TreeGrafter"/>
</dbReference>
<feature type="transmembrane region" description="Helical" evidence="1">
    <location>
        <begin position="871"/>
        <end position="890"/>
    </location>
</feature>
<dbReference type="Gene3D" id="1.20.1640.10">
    <property type="entry name" value="Multidrug efflux transporter AcrB transmembrane domain"/>
    <property type="match status" value="2"/>
</dbReference>
<keyword evidence="1" id="KW-0472">Membrane</keyword>
<feature type="transmembrane region" description="Helical" evidence="1">
    <location>
        <begin position="383"/>
        <end position="405"/>
    </location>
</feature>
<feature type="transmembrane region" description="Helical" evidence="1">
    <location>
        <begin position="944"/>
        <end position="963"/>
    </location>
</feature>
<name>A0A174A553_9FIRM</name>
<feature type="transmembrane region" description="Helical" evidence="1">
    <location>
        <begin position="354"/>
        <end position="377"/>
    </location>
</feature>
<dbReference type="Proteomes" id="UP000261257">
    <property type="component" value="Unassembled WGS sequence"/>
</dbReference>
<dbReference type="PRINTS" id="PR00702">
    <property type="entry name" value="ACRIFLAVINRP"/>
</dbReference>
<dbReference type="EMBL" id="QSSQ01000029">
    <property type="protein sequence ID" value="RGL99738.1"/>
    <property type="molecule type" value="Genomic_DNA"/>
</dbReference>
<dbReference type="SUPFAM" id="SSF82693">
    <property type="entry name" value="Multidrug efflux transporter AcrB pore domain, PN1, PN2, PC1 and PC2 subdomains"/>
    <property type="match status" value="3"/>
</dbReference>
<dbReference type="InterPro" id="IPR027463">
    <property type="entry name" value="AcrB_DN_DC_subdom"/>
</dbReference>
<dbReference type="AlphaFoldDB" id="A0A174A553"/>
<evidence type="ECO:0000313" key="2">
    <source>
        <dbReference type="EMBL" id="CUN83832.1"/>
    </source>
</evidence>
<sequence length="1012" mass="109303">MGITKSVLKRPITTVLAVLCLLVFGLSSVFSSKMELTPEMNFPMMMITAVYAGASPDDVNELITKPIEESVGTLSGIKNIQSMSQENISIVMMEYEYGTDMDKAYSDLKKKMDSITMPDDVDSPSIFEFNMNDMPSITLSVNDPSADNLYNYVSDEIVPEFEKISSVASVDLSGGQEGYIRVRLIPEKMNQYHLNMNSISQAIKSADFTYPAGSTGVGKQDLSVSTSVKFDTVESLKRIPIVAGSGKTIYLEDVADVSETTGKDTSIGRYNGEDTVSLSINKQQKSSAVDVSKSVKRTIETLKAEHPQLEMIVVNDTSEQITSALSSVTTTMVMAVIISMVIIFLFFGDIKASLIVGSSIPVSILAALILMSVMGFSLNVVTMGSLVLGVGMMVDNSIVVLESCFRSHKGQGFREYMEAALEGTGKVIQSIFGGTVTTCVVFIPLALLKGMSGQMFAPLGFTIVFCMAASLISAMTIVPLCYSRFRPVEKKNSPASGMVRWLQEGYRNIIGKLLNKKKTVMAVSVLLLVVSFVIAGRLGFALMPDVDQGTVAVTVEVRPGLKIEEVDKILSKVEAIVKAEPDRKSYMVTYGGSGLSLGGSSASLTAYLKDDRELTTKQVVDKWKKEMRDIPDCNITVESSSMMSSFSSSNDLQVILQSSQLDDLKEASDNLVDELTQYPGLIKVHSDLENAAPVIKVHVDPIEAAADGVAPASVGGLLNNMLSGVKAMTMDVDGNNVDVKVEYPDGEYDTLDKVKGITIPTQTGGSVALTDIADIVYEDSPAGITRKNKQYQATITGSFTDEVSTDKEKTEALKKINEQVVNKYLNSSVTRAKNSVDESMYEEFSALFKAIAIAIFLVFVVMAAQFESPKFSLMVMTTIPFSLIGSFGLLAAADVMITMPSLLGFLMLIGTVVNAGILYVDTVNQYRSTMDKRTAMIEAGATRLRPILMTTLTTIVSMIPMAIGYGSNGELMQGLALVNVGGLTASTILSLLMLPVYYSIMSGKVDTEPMPD</sequence>
<feature type="transmembrane region" description="Helical" evidence="1">
    <location>
        <begin position="975"/>
        <end position="1000"/>
    </location>
</feature>
<proteinExistence type="predicted"/>
<protein>
    <submittedName>
        <fullName evidence="3">AcrB/AcrD/AcrF family protein</fullName>
    </submittedName>
    <submittedName>
        <fullName evidence="2">Acriflavin resistance protein</fullName>
    </submittedName>
</protein>
<keyword evidence="1" id="KW-0812">Transmembrane</keyword>
<evidence type="ECO:0000313" key="5">
    <source>
        <dbReference type="Proteomes" id="UP000261257"/>
    </source>
</evidence>
<dbReference type="RefSeq" id="WP_055653482.1">
    <property type="nucleotide sequence ID" value="NZ_CABIXC010000002.1"/>
</dbReference>
<evidence type="ECO:0000256" key="1">
    <source>
        <dbReference type="SAM" id="Phobius"/>
    </source>
</evidence>
<dbReference type="PANTHER" id="PTHR32063">
    <property type="match status" value="1"/>
</dbReference>
<feature type="transmembrane region" description="Helical" evidence="1">
    <location>
        <begin position="324"/>
        <end position="347"/>
    </location>
</feature>
<reference evidence="3 5" key="2">
    <citation type="submission" date="2018-08" db="EMBL/GenBank/DDBJ databases">
        <title>A genome reference for cultivated species of the human gut microbiota.</title>
        <authorList>
            <person name="Zou Y."/>
            <person name="Xue W."/>
            <person name="Luo G."/>
        </authorList>
    </citation>
    <scope>NUCLEOTIDE SEQUENCE [LARGE SCALE GENOMIC DNA]</scope>
    <source>
        <strain evidence="3 5">TF05-11AC</strain>
    </source>
</reference>
<evidence type="ECO:0000313" key="4">
    <source>
        <dbReference type="Proteomes" id="UP000095651"/>
    </source>
</evidence>
<feature type="transmembrane region" description="Helical" evidence="1">
    <location>
        <begin position="520"/>
        <end position="540"/>
    </location>
</feature>
<dbReference type="Gene3D" id="3.30.70.1440">
    <property type="entry name" value="Multidrug efflux transporter AcrB pore domain"/>
    <property type="match status" value="1"/>
</dbReference>
<feature type="transmembrane region" description="Helical" evidence="1">
    <location>
        <begin position="902"/>
        <end position="923"/>
    </location>
</feature>
<dbReference type="SUPFAM" id="SSF82714">
    <property type="entry name" value="Multidrug efflux transporter AcrB TolC docking domain, DN and DC subdomains"/>
    <property type="match status" value="2"/>
</dbReference>
<feature type="transmembrane region" description="Helical" evidence="1">
    <location>
        <begin position="844"/>
        <end position="864"/>
    </location>
</feature>
<organism evidence="2 4">
    <name type="scientific">Hungatella hathewayi</name>
    <dbReference type="NCBI Taxonomy" id="154046"/>
    <lineage>
        <taxon>Bacteria</taxon>
        <taxon>Bacillati</taxon>
        <taxon>Bacillota</taxon>
        <taxon>Clostridia</taxon>
        <taxon>Lachnospirales</taxon>
        <taxon>Lachnospiraceae</taxon>
        <taxon>Hungatella</taxon>
    </lineage>
</organism>
<keyword evidence="1" id="KW-1133">Transmembrane helix</keyword>
<accession>A0A174A553</accession>
<dbReference type="InterPro" id="IPR001036">
    <property type="entry name" value="Acrflvin-R"/>
</dbReference>
<reference evidence="2 4" key="1">
    <citation type="submission" date="2015-09" db="EMBL/GenBank/DDBJ databases">
        <authorList>
            <consortium name="Pathogen Informatics"/>
        </authorList>
    </citation>
    <scope>NUCLEOTIDE SEQUENCE [LARGE SCALE GENOMIC DNA]</scope>
    <source>
        <strain evidence="2 4">2789STDY5608850</strain>
    </source>
</reference>
<evidence type="ECO:0000313" key="3">
    <source>
        <dbReference type="EMBL" id="RGL99738.1"/>
    </source>
</evidence>
<feature type="transmembrane region" description="Helical" evidence="1">
    <location>
        <begin position="459"/>
        <end position="482"/>
    </location>
</feature>
<dbReference type="EMBL" id="CYZE01000002">
    <property type="protein sequence ID" value="CUN83832.1"/>
    <property type="molecule type" value="Genomic_DNA"/>
</dbReference>